<reference evidence="2" key="1">
    <citation type="submission" date="2023-10" db="EMBL/GenBank/DDBJ databases">
        <authorList>
            <person name="Chen Y."/>
            <person name="Shah S."/>
            <person name="Dougan E. K."/>
            <person name="Thang M."/>
            <person name="Chan C."/>
        </authorList>
    </citation>
    <scope>NUCLEOTIDE SEQUENCE [LARGE SCALE GENOMIC DNA]</scope>
</reference>
<dbReference type="EMBL" id="CAUYUJ010016874">
    <property type="protein sequence ID" value="CAK0869707.1"/>
    <property type="molecule type" value="Genomic_DNA"/>
</dbReference>
<feature type="region of interest" description="Disordered" evidence="1">
    <location>
        <begin position="135"/>
        <end position="156"/>
    </location>
</feature>
<organism evidence="2 3">
    <name type="scientific">Prorocentrum cordatum</name>
    <dbReference type="NCBI Taxonomy" id="2364126"/>
    <lineage>
        <taxon>Eukaryota</taxon>
        <taxon>Sar</taxon>
        <taxon>Alveolata</taxon>
        <taxon>Dinophyceae</taxon>
        <taxon>Prorocentrales</taxon>
        <taxon>Prorocentraceae</taxon>
        <taxon>Prorocentrum</taxon>
    </lineage>
</organism>
<evidence type="ECO:0000313" key="2">
    <source>
        <dbReference type="EMBL" id="CAK0869707.1"/>
    </source>
</evidence>
<comment type="caution">
    <text evidence="2">The sequence shown here is derived from an EMBL/GenBank/DDBJ whole genome shotgun (WGS) entry which is preliminary data.</text>
</comment>
<feature type="non-terminal residue" evidence="2">
    <location>
        <position position="156"/>
    </location>
</feature>
<keyword evidence="3" id="KW-1185">Reference proteome</keyword>
<accession>A0ABN9V9R1</accession>
<gene>
    <name evidence="2" type="ORF">PCOR1329_LOCUS55968</name>
</gene>
<proteinExistence type="predicted"/>
<dbReference type="Proteomes" id="UP001189429">
    <property type="component" value="Unassembled WGS sequence"/>
</dbReference>
<evidence type="ECO:0000313" key="3">
    <source>
        <dbReference type="Proteomes" id="UP001189429"/>
    </source>
</evidence>
<sequence length="156" mass="17107">MSFAAGLTKITKKKKTEQSERTGVAKIWTDYEARLLDQAVELFKQRCVREAEQQRCEATVSFEVLSREIEDFPKRVLTDSTYFVASWGEGVTAESWFYAVRGATATFSAGAPILLAEVLQGMLPKFVERVKARGPWSAATESPRAAGGAGGPAEQP</sequence>
<feature type="compositionally biased region" description="Gly residues" evidence="1">
    <location>
        <begin position="147"/>
        <end position="156"/>
    </location>
</feature>
<protein>
    <submittedName>
        <fullName evidence="2">Uncharacterized protein</fullName>
    </submittedName>
</protein>
<evidence type="ECO:0000256" key="1">
    <source>
        <dbReference type="SAM" id="MobiDB-lite"/>
    </source>
</evidence>
<name>A0ABN9V9R1_9DINO</name>